<dbReference type="GO" id="GO:0001788">
    <property type="term" value="P:antibody-dependent cellular cytotoxicity"/>
    <property type="evidence" value="ECO:0007669"/>
    <property type="project" value="TreeGrafter"/>
</dbReference>
<gene>
    <name evidence="19" type="primary">FCGR2A</name>
</gene>
<keyword evidence="8 16" id="KW-0472">Membrane</keyword>
<evidence type="ECO:0000313" key="19">
    <source>
        <dbReference type="Ensembl" id="ENSPTEP00000023191.1"/>
    </source>
</evidence>
<evidence type="ECO:0000256" key="11">
    <source>
        <dbReference type="ARBA" id="ARBA00023180"/>
    </source>
</evidence>
<dbReference type="FunFam" id="2.60.40.10:FF:000217">
    <property type="entry name" value="High affinity immunoglobulin gamma Fc receptor I"/>
    <property type="match status" value="1"/>
</dbReference>
<dbReference type="InterPro" id="IPR003599">
    <property type="entry name" value="Ig_sub"/>
</dbReference>
<keyword evidence="11" id="KW-0325">Glycoprotein</keyword>
<dbReference type="InterPro" id="IPR050488">
    <property type="entry name" value="Ig_Fc_receptor"/>
</dbReference>
<dbReference type="CDD" id="cd05752">
    <property type="entry name" value="Ig1_FcgammaR_like"/>
    <property type="match status" value="1"/>
</dbReference>
<evidence type="ECO:0000256" key="12">
    <source>
        <dbReference type="ARBA" id="ARBA00023319"/>
    </source>
</evidence>
<keyword evidence="9" id="KW-1015">Disulfide bond</keyword>
<evidence type="ECO:0000256" key="9">
    <source>
        <dbReference type="ARBA" id="ARBA00023157"/>
    </source>
</evidence>
<reference evidence="19" key="2">
    <citation type="submission" date="2025-09" db="UniProtKB">
        <authorList>
            <consortium name="Ensembl"/>
        </authorList>
    </citation>
    <scope>IDENTIFICATION</scope>
</reference>
<dbReference type="PANTHER" id="PTHR11481">
    <property type="entry name" value="IMMUNOGLOBULIN FC RECEPTOR"/>
    <property type="match status" value="1"/>
</dbReference>
<evidence type="ECO:0000256" key="1">
    <source>
        <dbReference type="ARBA" id="ARBA00004251"/>
    </source>
</evidence>
<dbReference type="GO" id="GO:0032760">
    <property type="term" value="P:positive regulation of tumor necrosis factor production"/>
    <property type="evidence" value="ECO:0007669"/>
    <property type="project" value="TreeGrafter"/>
</dbReference>
<evidence type="ECO:0000256" key="16">
    <source>
        <dbReference type="SAM" id="Phobius"/>
    </source>
</evidence>
<feature type="domain" description="Ig-like" evidence="18">
    <location>
        <begin position="131"/>
        <end position="213"/>
    </location>
</feature>
<evidence type="ECO:0000259" key="18">
    <source>
        <dbReference type="PROSITE" id="PS50835"/>
    </source>
</evidence>
<dbReference type="GO" id="GO:0050766">
    <property type="term" value="P:positive regulation of phagocytosis"/>
    <property type="evidence" value="ECO:0007669"/>
    <property type="project" value="TreeGrafter"/>
</dbReference>
<keyword evidence="20" id="KW-1185">Reference proteome</keyword>
<dbReference type="Proteomes" id="UP000694416">
    <property type="component" value="Unplaced"/>
</dbReference>
<keyword evidence="10" id="KW-0675">Receptor</keyword>
<keyword evidence="6" id="KW-0677">Repeat</keyword>
<feature type="domain" description="Ig-like" evidence="18">
    <location>
        <begin position="48"/>
        <end position="127"/>
    </location>
</feature>
<keyword evidence="12" id="KW-0393">Immunoglobulin domain</keyword>
<accession>A0A8C9HLS1</accession>
<reference evidence="19" key="1">
    <citation type="submission" date="2025-08" db="UniProtKB">
        <authorList>
            <consortium name="Ensembl"/>
        </authorList>
    </citation>
    <scope>IDENTIFICATION</scope>
</reference>
<evidence type="ECO:0000256" key="14">
    <source>
        <dbReference type="ARBA" id="ARBA00077058"/>
    </source>
</evidence>
<dbReference type="Gene3D" id="2.60.40.10">
    <property type="entry name" value="Immunoglobulins"/>
    <property type="match status" value="2"/>
</dbReference>
<keyword evidence="4 16" id="KW-0812">Transmembrane</keyword>
<feature type="signal peptide" evidence="17">
    <location>
        <begin position="1"/>
        <end position="45"/>
    </location>
</feature>
<organism evidence="19 20">
    <name type="scientific">Piliocolobus tephrosceles</name>
    <name type="common">Ugandan red Colobus</name>
    <dbReference type="NCBI Taxonomy" id="591936"/>
    <lineage>
        <taxon>Eukaryota</taxon>
        <taxon>Metazoa</taxon>
        <taxon>Chordata</taxon>
        <taxon>Craniata</taxon>
        <taxon>Vertebrata</taxon>
        <taxon>Euteleostomi</taxon>
        <taxon>Mammalia</taxon>
        <taxon>Eutheria</taxon>
        <taxon>Euarchontoglires</taxon>
        <taxon>Primates</taxon>
        <taxon>Haplorrhini</taxon>
        <taxon>Catarrhini</taxon>
        <taxon>Cercopithecidae</taxon>
        <taxon>Colobinae</taxon>
        <taxon>Piliocolobus</taxon>
    </lineage>
</organism>
<sequence>MGILSFLPVLATESDWADCKSSQPWGHMLLWTAVLFLAPVAGTPAAPPKAVLKLEPPWINVLQEDSVTLTCGAAHSPDSDSTQWFHNGNLIPTHTQPSYRFKANNNDSGEYRCQTGRTSLSDPVHLTVLSEWLALQTPHLEFQEGETIMLRCHSWKDKPLIKVTFFQNGKSKKFSHMDPNFSIPQANHSHSGDYHCTGNIGYTPYSSKPVTITVQVPSVGSSSPMGINVAVVTGIAVAAIVAAVVALIYCRKKRISALPGNPECREMGETLPEKPANPTNPDEADKVGVSDPSHLPLPSPLLPSLLPSFLGPLCGSSLLVFAFSRLRTQSPIHFSCIRMLWKSLMTKTVFSFHCLALGFEKKIREGKIW</sequence>
<dbReference type="PROSITE" id="PS50835">
    <property type="entry name" value="IG_LIKE"/>
    <property type="match status" value="2"/>
</dbReference>
<dbReference type="GO" id="GO:0019864">
    <property type="term" value="F:IgG binding"/>
    <property type="evidence" value="ECO:0007669"/>
    <property type="project" value="UniProtKB-KW"/>
</dbReference>
<dbReference type="SUPFAM" id="SSF48726">
    <property type="entry name" value="Immunoglobulin"/>
    <property type="match status" value="2"/>
</dbReference>
<dbReference type="InterPro" id="IPR007110">
    <property type="entry name" value="Ig-like_dom"/>
</dbReference>
<dbReference type="Ensembl" id="ENSPTET00000033220.1">
    <property type="protein sequence ID" value="ENSPTEP00000023191.1"/>
    <property type="gene ID" value="ENSPTEG00000023954.1"/>
</dbReference>
<evidence type="ECO:0000256" key="13">
    <source>
        <dbReference type="ARBA" id="ARBA00040880"/>
    </source>
</evidence>
<feature type="chain" id="PRO_5034211213" description="Low affinity immunoglobulin gamma Fc region receptor III-A" evidence="17">
    <location>
        <begin position="46"/>
        <end position="369"/>
    </location>
</feature>
<keyword evidence="7 16" id="KW-1133">Transmembrane helix</keyword>
<dbReference type="FunFam" id="2.60.40.10:FF:000356">
    <property type="entry name" value="Low affinity immunoglobulin gamma Fc region receptor III-A"/>
    <property type="match status" value="1"/>
</dbReference>
<evidence type="ECO:0000256" key="6">
    <source>
        <dbReference type="ARBA" id="ARBA00022737"/>
    </source>
</evidence>
<evidence type="ECO:0000256" key="8">
    <source>
        <dbReference type="ARBA" id="ARBA00023136"/>
    </source>
</evidence>
<dbReference type="GO" id="GO:0009897">
    <property type="term" value="C:external side of plasma membrane"/>
    <property type="evidence" value="ECO:0007669"/>
    <property type="project" value="TreeGrafter"/>
</dbReference>
<evidence type="ECO:0000256" key="5">
    <source>
        <dbReference type="ARBA" id="ARBA00022729"/>
    </source>
</evidence>
<dbReference type="SMART" id="SM00409">
    <property type="entry name" value="IG"/>
    <property type="match status" value="2"/>
</dbReference>
<feature type="compositionally biased region" description="Basic and acidic residues" evidence="15">
    <location>
        <begin position="263"/>
        <end position="272"/>
    </location>
</feature>
<dbReference type="CDD" id="cd05753">
    <property type="entry name" value="Ig2_FcgammaR_like"/>
    <property type="match status" value="1"/>
</dbReference>
<keyword evidence="5 17" id="KW-0732">Signal</keyword>
<keyword evidence="2" id="KW-1003">Cell membrane</keyword>
<evidence type="ECO:0000256" key="15">
    <source>
        <dbReference type="SAM" id="MobiDB-lite"/>
    </source>
</evidence>
<dbReference type="GO" id="GO:0019770">
    <property type="term" value="F:IgG receptor activity"/>
    <property type="evidence" value="ECO:0007669"/>
    <property type="project" value="TreeGrafter"/>
</dbReference>
<name>A0A8C9HLS1_9PRIM</name>
<dbReference type="AlphaFoldDB" id="A0A8C9HLS1"/>
<evidence type="ECO:0000256" key="3">
    <source>
        <dbReference type="ARBA" id="ARBA00022652"/>
    </source>
</evidence>
<evidence type="ECO:0000256" key="17">
    <source>
        <dbReference type="SAM" id="SignalP"/>
    </source>
</evidence>
<comment type="subcellular location">
    <subcellularLocation>
        <location evidence="1">Cell membrane</location>
        <topology evidence="1">Single-pass type I membrane protein</topology>
    </subcellularLocation>
</comment>
<dbReference type="InterPro" id="IPR013783">
    <property type="entry name" value="Ig-like_fold"/>
</dbReference>
<keyword evidence="3" id="KW-0390">IgG-binding protein</keyword>
<feature type="transmembrane region" description="Helical" evidence="16">
    <location>
        <begin position="227"/>
        <end position="249"/>
    </location>
</feature>
<evidence type="ECO:0000256" key="10">
    <source>
        <dbReference type="ARBA" id="ARBA00023170"/>
    </source>
</evidence>
<proteinExistence type="predicted"/>
<dbReference type="Pfam" id="PF13895">
    <property type="entry name" value="Ig_2"/>
    <property type="match status" value="2"/>
</dbReference>
<evidence type="ECO:0000313" key="20">
    <source>
        <dbReference type="Proteomes" id="UP000694416"/>
    </source>
</evidence>
<dbReference type="PANTHER" id="PTHR11481:SF97">
    <property type="entry name" value="LOW AFFINITY IMMUNOGLOBULIN GAMMA FC REGION RECEPTOR II-B-RELATED"/>
    <property type="match status" value="1"/>
</dbReference>
<feature type="region of interest" description="Disordered" evidence="15">
    <location>
        <begin position="261"/>
        <end position="290"/>
    </location>
</feature>
<protein>
    <recommendedName>
        <fullName evidence="13">Low affinity immunoglobulin gamma Fc region receptor III-A</fullName>
    </recommendedName>
    <alternativeName>
        <fullName evidence="14">Fc-gamma RIII-alpha</fullName>
    </alternativeName>
</protein>
<dbReference type="InterPro" id="IPR036179">
    <property type="entry name" value="Ig-like_dom_sf"/>
</dbReference>
<evidence type="ECO:0000256" key="4">
    <source>
        <dbReference type="ARBA" id="ARBA00022692"/>
    </source>
</evidence>
<evidence type="ECO:0000256" key="7">
    <source>
        <dbReference type="ARBA" id="ARBA00022989"/>
    </source>
</evidence>
<evidence type="ECO:0000256" key="2">
    <source>
        <dbReference type="ARBA" id="ARBA00022475"/>
    </source>
</evidence>